<evidence type="ECO:0000313" key="1">
    <source>
        <dbReference type="EMBL" id="KAG0728516.1"/>
    </source>
</evidence>
<organism evidence="1 2">
    <name type="scientific">Chionoecetes opilio</name>
    <name type="common">Atlantic snow crab</name>
    <name type="synonym">Cancer opilio</name>
    <dbReference type="NCBI Taxonomy" id="41210"/>
    <lineage>
        <taxon>Eukaryota</taxon>
        <taxon>Metazoa</taxon>
        <taxon>Ecdysozoa</taxon>
        <taxon>Arthropoda</taxon>
        <taxon>Crustacea</taxon>
        <taxon>Multicrustacea</taxon>
        <taxon>Malacostraca</taxon>
        <taxon>Eumalacostraca</taxon>
        <taxon>Eucarida</taxon>
        <taxon>Decapoda</taxon>
        <taxon>Pleocyemata</taxon>
        <taxon>Brachyura</taxon>
        <taxon>Eubrachyura</taxon>
        <taxon>Majoidea</taxon>
        <taxon>Majidae</taxon>
        <taxon>Chionoecetes</taxon>
    </lineage>
</organism>
<gene>
    <name evidence="1" type="ORF">GWK47_032324</name>
</gene>
<protein>
    <submittedName>
        <fullName evidence="1">Uncharacterized protein</fullName>
    </submittedName>
</protein>
<dbReference type="Proteomes" id="UP000770661">
    <property type="component" value="Unassembled WGS sequence"/>
</dbReference>
<dbReference type="EMBL" id="JACEEZ010002121">
    <property type="protein sequence ID" value="KAG0728516.1"/>
    <property type="molecule type" value="Genomic_DNA"/>
</dbReference>
<sequence length="123" mass="14713">MEVQAEAMEVQAEAMEGRLRRWRCRLRRWRCRLRRWRCRLRRWRCRLRRPIDRLIGDKTGQAAAQMNLSDIRKVLGLPPAPFDQEPTEDLKARSRRKSMENMDLLKVSFVALHRCRRAVTAAA</sequence>
<name>A0A8J4YQD1_CHIOP</name>
<accession>A0A8J4YQD1</accession>
<dbReference type="OrthoDB" id="286233at2759"/>
<evidence type="ECO:0000313" key="2">
    <source>
        <dbReference type="Proteomes" id="UP000770661"/>
    </source>
</evidence>
<reference evidence="1" key="1">
    <citation type="submission" date="2020-07" db="EMBL/GenBank/DDBJ databases">
        <title>The High-quality genome of the commercially important snow crab, Chionoecetes opilio.</title>
        <authorList>
            <person name="Jeong J.-H."/>
            <person name="Ryu S."/>
        </authorList>
    </citation>
    <scope>NUCLEOTIDE SEQUENCE</scope>
    <source>
        <strain evidence="1">MADBK_172401_WGS</strain>
        <tissue evidence="1">Digestive gland</tissue>
    </source>
</reference>
<proteinExistence type="predicted"/>
<keyword evidence="2" id="KW-1185">Reference proteome</keyword>
<comment type="caution">
    <text evidence="1">The sequence shown here is derived from an EMBL/GenBank/DDBJ whole genome shotgun (WGS) entry which is preliminary data.</text>
</comment>
<dbReference type="AlphaFoldDB" id="A0A8J4YQD1"/>